<evidence type="ECO:0000313" key="2">
    <source>
        <dbReference type="WBParaSite" id="TTAC_0000410301-mRNA-1"/>
    </source>
</evidence>
<dbReference type="AlphaFoldDB" id="A0A0R3WTL3"/>
<organism evidence="2">
    <name type="scientific">Hydatigena taeniaeformis</name>
    <name type="common">Feline tapeworm</name>
    <name type="synonym">Taenia taeniaeformis</name>
    <dbReference type="NCBI Taxonomy" id="6205"/>
    <lineage>
        <taxon>Eukaryota</taxon>
        <taxon>Metazoa</taxon>
        <taxon>Spiralia</taxon>
        <taxon>Lophotrochozoa</taxon>
        <taxon>Platyhelminthes</taxon>
        <taxon>Cestoda</taxon>
        <taxon>Eucestoda</taxon>
        <taxon>Cyclophyllidea</taxon>
        <taxon>Taeniidae</taxon>
        <taxon>Hydatigera</taxon>
    </lineage>
</organism>
<dbReference type="PANTHER" id="PTHR43340">
    <property type="entry name" value="HYPOXANTHINE-GUANINE PHOSPHORIBOSYLTRANSFERASE"/>
    <property type="match status" value="1"/>
</dbReference>
<dbReference type="STRING" id="6205.A0A0R3WTL3"/>
<dbReference type="InterPro" id="IPR029057">
    <property type="entry name" value="PRTase-like"/>
</dbReference>
<proteinExistence type="predicted"/>
<dbReference type="GO" id="GO:0005829">
    <property type="term" value="C:cytosol"/>
    <property type="evidence" value="ECO:0007669"/>
    <property type="project" value="TreeGrafter"/>
</dbReference>
<feature type="domain" description="Phosphoribosyltransferase" evidence="1">
    <location>
        <begin position="1"/>
        <end position="65"/>
    </location>
</feature>
<dbReference type="SUPFAM" id="SSF53271">
    <property type="entry name" value="PRTase-like"/>
    <property type="match status" value="1"/>
</dbReference>
<accession>A0A0R3WTL3</accession>
<dbReference type="WBParaSite" id="TTAC_0000410301-mRNA-1">
    <property type="protein sequence ID" value="TTAC_0000410301-mRNA-1"/>
    <property type="gene ID" value="TTAC_0000410301"/>
</dbReference>
<dbReference type="InterPro" id="IPR050408">
    <property type="entry name" value="HGPRT"/>
</dbReference>
<dbReference type="GO" id="GO:0032264">
    <property type="term" value="P:IMP salvage"/>
    <property type="evidence" value="ECO:0007669"/>
    <property type="project" value="TreeGrafter"/>
</dbReference>
<dbReference type="GO" id="GO:0006178">
    <property type="term" value="P:guanine salvage"/>
    <property type="evidence" value="ECO:0007669"/>
    <property type="project" value="TreeGrafter"/>
</dbReference>
<dbReference type="GO" id="GO:0046100">
    <property type="term" value="P:hypoxanthine metabolic process"/>
    <property type="evidence" value="ECO:0007669"/>
    <property type="project" value="TreeGrafter"/>
</dbReference>
<reference evidence="2" key="1">
    <citation type="submission" date="2017-02" db="UniProtKB">
        <authorList>
            <consortium name="WormBaseParasite"/>
        </authorList>
    </citation>
    <scope>IDENTIFICATION</scope>
</reference>
<dbReference type="Pfam" id="PF00156">
    <property type="entry name" value="Pribosyltran"/>
    <property type="match status" value="1"/>
</dbReference>
<dbReference type="InterPro" id="IPR000836">
    <property type="entry name" value="PRTase_dom"/>
</dbReference>
<dbReference type="GO" id="GO:0004422">
    <property type="term" value="F:hypoxanthine phosphoribosyltransferase activity"/>
    <property type="evidence" value="ECO:0007669"/>
    <property type="project" value="TreeGrafter"/>
</dbReference>
<protein>
    <submittedName>
        <fullName evidence="2">Pribosyltran domain-containing protein</fullName>
    </submittedName>
</protein>
<dbReference type="PANTHER" id="PTHR43340:SF1">
    <property type="entry name" value="HYPOXANTHINE PHOSPHORIBOSYLTRANSFERASE"/>
    <property type="match status" value="1"/>
</dbReference>
<dbReference type="GO" id="GO:0032263">
    <property type="term" value="P:GMP salvage"/>
    <property type="evidence" value="ECO:0007669"/>
    <property type="project" value="TreeGrafter"/>
</dbReference>
<dbReference type="Gene3D" id="3.40.50.2020">
    <property type="match status" value="1"/>
</dbReference>
<dbReference type="GO" id="GO:0000287">
    <property type="term" value="F:magnesium ion binding"/>
    <property type="evidence" value="ECO:0007669"/>
    <property type="project" value="TreeGrafter"/>
</dbReference>
<sequence>LIVEDIVDSGNTMNRLHAYLNTLEAKSVTDVCLLVKRTPRSSGYRPCFAGFEIPDDFVVGYALDYNEYFRDLHHICVLNKAGLECFAVPEGSDNHAQEAKAF</sequence>
<evidence type="ECO:0000259" key="1">
    <source>
        <dbReference type="Pfam" id="PF00156"/>
    </source>
</evidence>
<dbReference type="CDD" id="cd06223">
    <property type="entry name" value="PRTases_typeI"/>
    <property type="match status" value="1"/>
</dbReference>
<name>A0A0R3WTL3_HYDTA</name>